<dbReference type="InterPro" id="IPR011055">
    <property type="entry name" value="Dup_hybrid_motif"/>
</dbReference>
<dbReference type="PANTHER" id="PTHR21666">
    <property type="entry name" value="PEPTIDASE-RELATED"/>
    <property type="match status" value="1"/>
</dbReference>
<proteinExistence type="predicted"/>
<dbReference type="SUPFAM" id="SSF51261">
    <property type="entry name" value="Duplicated hybrid motif"/>
    <property type="match status" value="1"/>
</dbReference>
<evidence type="ECO:0000259" key="1">
    <source>
        <dbReference type="Pfam" id="PF01551"/>
    </source>
</evidence>
<dbReference type="CDD" id="cd12797">
    <property type="entry name" value="M23_peptidase"/>
    <property type="match status" value="1"/>
</dbReference>
<dbReference type="Pfam" id="PF01551">
    <property type="entry name" value="Peptidase_M23"/>
    <property type="match status" value="1"/>
</dbReference>
<dbReference type="InterPro" id="IPR016047">
    <property type="entry name" value="M23ase_b-sheet_dom"/>
</dbReference>
<organism evidence="2 3">
    <name type="scientific">Leucobacter chromiiresistens</name>
    <dbReference type="NCBI Taxonomy" id="1079994"/>
    <lineage>
        <taxon>Bacteria</taxon>
        <taxon>Bacillati</taxon>
        <taxon>Actinomycetota</taxon>
        <taxon>Actinomycetes</taxon>
        <taxon>Micrococcales</taxon>
        <taxon>Microbacteriaceae</taxon>
        <taxon>Leucobacter</taxon>
    </lineage>
</organism>
<gene>
    <name evidence="2" type="ORF">SAMN04488565_1213</name>
</gene>
<name>A0A1H0YUV3_9MICO</name>
<protein>
    <submittedName>
        <fullName evidence="2">Peptidase family M23</fullName>
    </submittedName>
</protein>
<dbReference type="Proteomes" id="UP000182690">
    <property type="component" value="Unassembled WGS sequence"/>
</dbReference>
<dbReference type="InterPro" id="IPR050570">
    <property type="entry name" value="Cell_wall_metabolism_enzyme"/>
</dbReference>
<dbReference type="AlphaFoldDB" id="A0A1H0YUV3"/>
<dbReference type="PANTHER" id="PTHR21666:SF270">
    <property type="entry name" value="MUREIN HYDROLASE ACTIVATOR ENVC"/>
    <property type="match status" value="1"/>
</dbReference>
<feature type="domain" description="M23ase beta-sheet core" evidence="1">
    <location>
        <begin position="149"/>
        <end position="256"/>
    </location>
</feature>
<dbReference type="Gene3D" id="2.70.70.10">
    <property type="entry name" value="Glucose Permease (Domain IIA)"/>
    <property type="match status" value="1"/>
</dbReference>
<dbReference type="STRING" id="1079994.SAMN04488565_1213"/>
<dbReference type="GO" id="GO:0004222">
    <property type="term" value="F:metalloendopeptidase activity"/>
    <property type="evidence" value="ECO:0007669"/>
    <property type="project" value="TreeGrafter"/>
</dbReference>
<evidence type="ECO:0000313" key="3">
    <source>
        <dbReference type="Proteomes" id="UP000182690"/>
    </source>
</evidence>
<evidence type="ECO:0000313" key="2">
    <source>
        <dbReference type="EMBL" id="SDQ18955.1"/>
    </source>
</evidence>
<sequence length="277" mass="27409">MRRALHGRGALVSAPATLVCAAAAVCLGIPVIAASSHLEAGHRAAATADTAALAAADAAAGFISGEPCALAEEVAAAARTEIASCDLDAALADARVEVAAGGPFGTVSASAHAGLPPVAEAPGGAVGANGWAWPSSEPGITQGFHDGYSIDLRTAEGSPLYAPYDGVVVTAGADGGGPPAKCIAEPTWWRGPNYTVLIRHEYRGRVLYSSHNHVAPGSPAAVGVAPGTAVRAGQTVALAGMSGCTSGPHSHFTLSTRPSNAYPDVNPYLFIGGGESG</sequence>
<dbReference type="EMBL" id="FNKB01000001">
    <property type="protein sequence ID" value="SDQ18955.1"/>
    <property type="molecule type" value="Genomic_DNA"/>
</dbReference>
<reference evidence="2 3" key="1">
    <citation type="submission" date="2016-10" db="EMBL/GenBank/DDBJ databases">
        <authorList>
            <person name="de Groot N.N."/>
        </authorList>
    </citation>
    <scope>NUCLEOTIDE SEQUENCE [LARGE SCALE GENOMIC DNA]</scope>
    <source>
        <strain evidence="2 3">DSM 22788</strain>
    </source>
</reference>
<accession>A0A1H0YUV3</accession>